<dbReference type="PANTHER" id="PTHR43363:SF1">
    <property type="entry name" value="HYPOXANTHINE-GUANINE PHOSPHORIBOSYLTRANSFERASE"/>
    <property type="match status" value="1"/>
</dbReference>
<dbReference type="InterPro" id="IPR000836">
    <property type="entry name" value="PRTase_dom"/>
</dbReference>
<accession>A0AA86IZD1</accession>
<dbReference type="Proteomes" id="UP001329151">
    <property type="component" value="Chromosome"/>
</dbReference>
<evidence type="ECO:0000313" key="5">
    <source>
        <dbReference type="Proteomes" id="UP001329151"/>
    </source>
</evidence>
<dbReference type="CDD" id="cd06223">
    <property type="entry name" value="PRTases_typeI"/>
    <property type="match status" value="1"/>
</dbReference>
<dbReference type="Gene3D" id="3.40.50.2020">
    <property type="match status" value="1"/>
</dbReference>
<dbReference type="Pfam" id="PF00156">
    <property type="entry name" value="Pribosyltran"/>
    <property type="match status" value="1"/>
</dbReference>
<feature type="domain" description="Phosphoribosyltransferase" evidence="3">
    <location>
        <begin position="21"/>
        <end position="150"/>
    </location>
</feature>
<evidence type="ECO:0000256" key="1">
    <source>
        <dbReference type="ARBA" id="ARBA00022676"/>
    </source>
</evidence>
<dbReference type="AlphaFoldDB" id="A0AA86IZD1"/>
<proteinExistence type="predicted"/>
<name>A0AA86IZD1_9BURK</name>
<evidence type="ECO:0000256" key="2">
    <source>
        <dbReference type="ARBA" id="ARBA00022679"/>
    </source>
</evidence>
<dbReference type="RefSeq" id="WP_130556066.1">
    <property type="nucleotide sequence ID" value="NZ_AP028947.1"/>
</dbReference>
<reference evidence="4 5" key="1">
    <citation type="submission" date="2023-10" db="EMBL/GenBank/DDBJ databases">
        <title>Complete Genome Sequence of Limnobacter thiooxidans CS-K2T, Isolated from freshwater lake sediments in Bavaria, Germany.</title>
        <authorList>
            <person name="Naruki M."/>
            <person name="Watanabe A."/>
            <person name="Warashina T."/>
            <person name="Morita T."/>
            <person name="Arakawa K."/>
        </authorList>
    </citation>
    <scope>NUCLEOTIDE SEQUENCE [LARGE SCALE GENOMIC DNA]</scope>
    <source>
        <strain evidence="4 5">CS-K2</strain>
    </source>
</reference>
<evidence type="ECO:0000313" key="4">
    <source>
        <dbReference type="EMBL" id="BET26462.1"/>
    </source>
</evidence>
<dbReference type="EMBL" id="AP028947">
    <property type="protein sequence ID" value="BET26462.1"/>
    <property type="molecule type" value="Genomic_DNA"/>
</dbReference>
<keyword evidence="2" id="KW-0808">Transferase</keyword>
<dbReference type="SUPFAM" id="SSF53271">
    <property type="entry name" value="PRTase-like"/>
    <property type="match status" value="1"/>
</dbReference>
<protein>
    <submittedName>
        <fullName evidence="4">Phosphoribosyltransferase</fullName>
    </submittedName>
</protein>
<dbReference type="GO" id="GO:0016757">
    <property type="term" value="F:glycosyltransferase activity"/>
    <property type="evidence" value="ECO:0007669"/>
    <property type="project" value="UniProtKB-KW"/>
</dbReference>
<organism evidence="4 5">
    <name type="scientific">Limnobacter thiooxidans</name>
    <dbReference type="NCBI Taxonomy" id="131080"/>
    <lineage>
        <taxon>Bacteria</taxon>
        <taxon>Pseudomonadati</taxon>
        <taxon>Pseudomonadota</taxon>
        <taxon>Betaproteobacteria</taxon>
        <taxon>Burkholderiales</taxon>
        <taxon>Burkholderiaceae</taxon>
        <taxon>Limnobacter</taxon>
    </lineage>
</organism>
<dbReference type="KEGG" id="lto:RGQ30_19630"/>
<dbReference type="PANTHER" id="PTHR43363">
    <property type="entry name" value="HYPOXANTHINE PHOSPHORIBOSYLTRANSFERASE"/>
    <property type="match status" value="1"/>
</dbReference>
<dbReference type="InterPro" id="IPR029057">
    <property type="entry name" value="PRTase-like"/>
</dbReference>
<keyword evidence="5" id="KW-1185">Reference proteome</keyword>
<gene>
    <name evidence="4" type="ORF">RGQ30_19630</name>
</gene>
<keyword evidence="1 4" id="KW-0328">Glycosyltransferase</keyword>
<sequence length="157" mass="17270">MDKLHIDYVQYHHLIDRVVRVVEDSGYQPDVILGVSRGGLFLADGLSRALRKPMAVIAASSYREGNGTSQSELQVSASIASVVPLAGKVLLVDDLADSGQTLQALCSHLQQLFPDVAQLKTAVVWVKPSSCFTPDFAAEYLESDVWIVQPFETRDFY</sequence>
<evidence type="ECO:0000259" key="3">
    <source>
        <dbReference type="Pfam" id="PF00156"/>
    </source>
</evidence>